<dbReference type="EMBL" id="JAEINI020000014">
    <property type="protein sequence ID" value="MCB5228089.1"/>
    <property type="molecule type" value="Genomic_DNA"/>
</dbReference>
<dbReference type="PROSITE" id="PS51779">
    <property type="entry name" value="POTRA"/>
    <property type="match status" value="1"/>
</dbReference>
<keyword evidence="6 9" id="KW-1133">Transmembrane helix</keyword>
<evidence type="ECO:0000256" key="5">
    <source>
        <dbReference type="ARBA" id="ARBA00022692"/>
    </source>
</evidence>
<dbReference type="HAMAP" id="MF_00911">
    <property type="entry name" value="FtsQ_subfam"/>
    <property type="match status" value="1"/>
</dbReference>
<comment type="subunit">
    <text evidence="9">Part of a complex composed of FtsB, FtsL and FtsQ.</text>
</comment>
<evidence type="ECO:0000256" key="9">
    <source>
        <dbReference type="HAMAP-Rule" id="MF_00911"/>
    </source>
</evidence>
<evidence type="ECO:0000256" key="6">
    <source>
        <dbReference type="ARBA" id="ARBA00022989"/>
    </source>
</evidence>
<evidence type="ECO:0000256" key="1">
    <source>
        <dbReference type="ARBA" id="ARBA00004370"/>
    </source>
</evidence>
<keyword evidence="4 9" id="KW-0132">Cell division</keyword>
<comment type="subcellular location">
    <subcellularLocation>
        <location evidence="9">Cell inner membrane</location>
        <topology evidence="9">Single-pass type II membrane protein</topology>
    </subcellularLocation>
    <subcellularLocation>
        <location evidence="1">Membrane</location>
    </subcellularLocation>
    <text evidence="9">Localizes to the division septum.</text>
</comment>
<evidence type="ECO:0000256" key="8">
    <source>
        <dbReference type="ARBA" id="ARBA00023306"/>
    </source>
</evidence>
<dbReference type="InterPro" id="IPR034746">
    <property type="entry name" value="POTRA"/>
</dbReference>
<evidence type="ECO:0000256" key="4">
    <source>
        <dbReference type="ARBA" id="ARBA00022618"/>
    </source>
</evidence>
<dbReference type="PANTHER" id="PTHR35851">
    <property type="entry name" value="CELL DIVISION PROTEIN FTSQ"/>
    <property type="match status" value="1"/>
</dbReference>
<evidence type="ECO:0000313" key="11">
    <source>
        <dbReference type="EMBL" id="MCB5228089.1"/>
    </source>
</evidence>
<keyword evidence="3 9" id="KW-0997">Cell inner membrane</keyword>
<feature type="domain" description="POTRA" evidence="10">
    <location>
        <begin position="47"/>
        <end position="116"/>
    </location>
</feature>
<comment type="similarity">
    <text evidence="9">Belongs to the FtsQ/DivIB family. FtsQ subfamily.</text>
</comment>
<gene>
    <name evidence="9" type="primary">ftsQ</name>
    <name evidence="11" type="ORF">JAO78_014855</name>
</gene>
<sequence>MTNTATVPATPSRAAFIAGLVFFGCSLVFLGYLTVKLVQWVQDQQSVPISQVKLYGNFQHLDAKALQQRIQQEYVGNFFRVNVDQVQQFLQQQHWVYQVAVRKQWPDTLVVVVTEQQPVAVWNSEQLINNKGVVFDAPLEQLTTSLPLLHGPEGSAQDALNMFTNMQQLLQLHEFSVRQIWLTERFAWRLELADGLQLQLGREESLKRLQRFVELYPTMQQHKINAAMVEVDLRYDTGIAVRYGATETKRKT</sequence>
<dbReference type="GO" id="GO:0051301">
    <property type="term" value="P:cell division"/>
    <property type="evidence" value="ECO:0007669"/>
    <property type="project" value="UniProtKB-KW"/>
</dbReference>
<evidence type="ECO:0000256" key="2">
    <source>
        <dbReference type="ARBA" id="ARBA00022475"/>
    </source>
</evidence>
<keyword evidence="7 9" id="KW-0472">Membrane</keyword>
<protein>
    <recommendedName>
        <fullName evidence="9">Cell division protein FtsQ</fullName>
    </recommendedName>
</protein>
<accession>A0ABS8C6X3</accession>
<dbReference type="InterPro" id="IPR045335">
    <property type="entry name" value="FtsQ_C_sf"/>
</dbReference>
<dbReference type="InterPro" id="IPR026579">
    <property type="entry name" value="FtsQ"/>
</dbReference>
<organism evidence="11 12">
    <name type="scientific">Alishewanella maricola</name>
    <dbReference type="NCBI Taxonomy" id="2795740"/>
    <lineage>
        <taxon>Bacteria</taxon>
        <taxon>Pseudomonadati</taxon>
        <taxon>Pseudomonadota</taxon>
        <taxon>Gammaproteobacteria</taxon>
        <taxon>Alteromonadales</taxon>
        <taxon>Alteromonadaceae</taxon>
        <taxon>Alishewanella</taxon>
    </lineage>
</organism>
<dbReference type="Proteomes" id="UP000633814">
    <property type="component" value="Unassembled WGS sequence"/>
</dbReference>
<dbReference type="RefSeq" id="WP_226752153.1">
    <property type="nucleotide sequence ID" value="NZ_JAEINI020000014.1"/>
</dbReference>
<evidence type="ECO:0000256" key="3">
    <source>
        <dbReference type="ARBA" id="ARBA00022519"/>
    </source>
</evidence>
<reference evidence="11 12" key="1">
    <citation type="submission" date="2021-10" db="EMBL/GenBank/DDBJ databases">
        <title>Alishewanella koreense sp. nov. isolated from seawater of southwestern coast in South Korea and the proposal for the reclassification of Rheinheimera perlucida and Rheinheimera tuosuensis as Arsukibacterium perlucida and Arsukibacterium tuosuensis.</title>
        <authorList>
            <person name="Kim K.H."/>
            <person name="Ruan W."/>
            <person name="Kim K.R."/>
            <person name="Baek J.H."/>
            <person name="Jeon C.O."/>
        </authorList>
    </citation>
    <scope>NUCLEOTIDE SEQUENCE [LARGE SCALE GENOMIC DNA]</scope>
    <source>
        <strain evidence="11 12">16-MA</strain>
    </source>
</reference>
<dbReference type="InterPro" id="IPR005548">
    <property type="entry name" value="Cell_div_FtsQ/DivIB_C"/>
</dbReference>
<keyword evidence="8 9" id="KW-0131">Cell cycle</keyword>
<comment type="caution">
    <text evidence="11">The sequence shown here is derived from an EMBL/GenBank/DDBJ whole genome shotgun (WGS) entry which is preliminary data.</text>
</comment>
<keyword evidence="5 9" id="KW-0812">Transmembrane</keyword>
<dbReference type="InterPro" id="IPR013685">
    <property type="entry name" value="POTRA_FtsQ_type"/>
</dbReference>
<dbReference type="PANTHER" id="PTHR35851:SF1">
    <property type="entry name" value="CELL DIVISION PROTEIN FTSQ"/>
    <property type="match status" value="1"/>
</dbReference>
<name>A0ABS8C6X3_9ALTE</name>
<dbReference type="Pfam" id="PF08478">
    <property type="entry name" value="POTRA_1"/>
    <property type="match status" value="1"/>
</dbReference>
<dbReference type="Pfam" id="PF03799">
    <property type="entry name" value="FtsQ_DivIB_C"/>
    <property type="match status" value="1"/>
</dbReference>
<proteinExistence type="inferred from homology"/>
<evidence type="ECO:0000256" key="7">
    <source>
        <dbReference type="ARBA" id="ARBA00023136"/>
    </source>
</evidence>
<comment type="function">
    <text evidence="9">Essential cell division protein. May link together the upstream cell division proteins, which are predominantly cytoplasmic, with the downstream cell division proteins, which are predominantly periplasmic. May control correct divisome assembly.</text>
</comment>
<evidence type="ECO:0000259" key="10">
    <source>
        <dbReference type="PROSITE" id="PS51779"/>
    </source>
</evidence>
<feature type="transmembrane region" description="Helical" evidence="9">
    <location>
        <begin position="14"/>
        <end position="35"/>
    </location>
</feature>
<dbReference type="Gene3D" id="3.40.50.11690">
    <property type="entry name" value="Cell division protein FtsQ/DivIB"/>
    <property type="match status" value="1"/>
</dbReference>
<keyword evidence="12" id="KW-1185">Reference proteome</keyword>
<keyword evidence="2 9" id="KW-1003">Cell membrane</keyword>
<evidence type="ECO:0000313" key="12">
    <source>
        <dbReference type="Proteomes" id="UP000633814"/>
    </source>
</evidence>
<dbReference type="Gene3D" id="3.10.20.310">
    <property type="entry name" value="membrane protein fhac"/>
    <property type="match status" value="1"/>
</dbReference>